<dbReference type="InParanoid" id="A0A0C3GDS6"/>
<accession>A0A0C3GDS6</accession>
<dbReference type="GO" id="GO:0000981">
    <property type="term" value="F:DNA-binding transcription factor activity, RNA polymerase II-specific"/>
    <property type="evidence" value="ECO:0007669"/>
    <property type="project" value="InterPro"/>
</dbReference>
<evidence type="ECO:0000313" key="8">
    <source>
        <dbReference type="Proteomes" id="UP000054321"/>
    </source>
</evidence>
<dbReference type="InterPro" id="IPR001138">
    <property type="entry name" value="Zn2Cys6_DnaBD"/>
</dbReference>
<protein>
    <recommendedName>
        <fullName evidence="6">Zn(2)-C6 fungal-type domain-containing protein</fullName>
    </recommendedName>
</protein>
<keyword evidence="4" id="KW-0539">Nucleus</keyword>
<evidence type="ECO:0000313" key="7">
    <source>
        <dbReference type="EMBL" id="KIM94310.1"/>
    </source>
</evidence>
<evidence type="ECO:0000256" key="3">
    <source>
        <dbReference type="ARBA" id="ARBA00023163"/>
    </source>
</evidence>
<dbReference type="GO" id="GO:0000978">
    <property type="term" value="F:RNA polymerase II cis-regulatory region sequence-specific DNA binding"/>
    <property type="evidence" value="ECO:0007669"/>
    <property type="project" value="TreeGrafter"/>
</dbReference>
<evidence type="ECO:0000256" key="1">
    <source>
        <dbReference type="ARBA" id="ARBA00022723"/>
    </source>
</evidence>
<dbReference type="AlphaFoldDB" id="A0A0C3GDS6"/>
<dbReference type="OrthoDB" id="47007at2759"/>
<evidence type="ECO:0000256" key="5">
    <source>
        <dbReference type="SAM" id="MobiDB-lite"/>
    </source>
</evidence>
<dbReference type="Gene3D" id="4.10.240.10">
    <property type="entry name" value="Zn(2)-C6 fungal-type DNA-binding domain"/>
    <property type="match status" value="1"/>
</dbReference>
<sequence length="444" mass="49840">MPRPKVLEESRQRIAKACLYCRATKQKCDGRAPCVQCRKRERSNNCAYSTHERSYGRHRRKHIGTGQESSSPGHAAAPFSDGTQSPEGDVVNQPAGRMTDVAVPKLPHNLYDTKGRVSTIAADVGNFPVYEEVPPVREEDILSCNMTNIHDIEDLIDVFFAASFHSRGREIALLELTNYPTLETVQAFILICLYMLGCSQRNGAYLNLGIAISAAKSLGCHRDETNADFPESEGRLRERIWRTLRYHDLFFCAMMGRTSAILTTDSTVLDEQLLLSDPNSPDFCQELGLLESARAFSFLERTVNEVYTKQTVPLGLLQQISQELQEASSKIPNELRTVNMSNSPARSPRGYHRYILRNSSVACNYYFTMMLLTRPFLIVSLRAKYSRAMATTKMDGGTNDADAQLYTDIMYGATQSIDSAIKTIQLLHELMTADMLFNNMPLTV</sequence>
<feature type="domain" description="Zn(2)-C6 fungal-type" evidence="6">
    <location>
        <begin position="17"/>
        <end position="48"/>
    </location>
</feature>
<dbReference type="PROSITE" id="PS00463">
    <property type="entry name" value="ZN2_CY6_FUNGAL_1"/>
    <property type="match status" value="1"/>
</dbReference>
<dbReference type="SMART" id="SM00066">
    <property type="entry name" value="GAL4"/>
    <property type="match status" value="1"/>
</dbReference>
<dbReference type="GO" id="GO:0005634">
    <property type="term" value="C:nucleus"/>
    <property type="evidence" value="ECO:0007669"/>
    <property type="project" value="TreeGrafter"/>
</dbReference>
<keyword evidence="8" id="KW-1185">Reference proteome</keyword>
<name>A0A0C3GDS6_OIDMZ</name>
<dbReference type="PANTHER" id="PTHR47424">
    <property type="entry name" value="REGULATORY PROTEIN GAL4"/>
    <property type="match status" value="1"/>
</dbReference>
<evidence type="ECO:0000256" key="4">
    <source>
        <dbReference type="ARBA" id="ARBA00023242"/>
    </source>
</evidence>
<dbReference type="CDD" id="cd00067">
    <property type="entry name" value="GAL4"/>
    <property type="match status" value="1"/>
</dbReference>
<dbReference type="Proteomes" id="UP000054321">
    <property type="component" value="Unassembled WGS sequence"/>
</dbReference>
<organism evidence="7 8">
    <name type="scientific">Oidiodendron maius (strain Zn)</name>
    <dbReference type="NCBI Taxonomy" id="913774"/>
    <lineage>
        <taxon>Eukaryota</taxon>
        <taxon>Fungi</taxon>
        <taxon>Dikarya</taxon>
        <taxon>Ascomycota</taxon>
        <taxon>Pezizomycotina</taxon>
        <taxon>Leotiomycetes</taxon>
        <taxon>Leotiomycetes incertae sedis</taxon>
        <taxon>Myxotrichaceae</taxon>
        <taxon>Oidiodendron</taxon>
    </lineage>
</organism>
<dbReference type="Pfam" id="PF04082">
    <property type="entry name" value="Fungal_trans"/>
    <property type="match status" value="1"/>
</dbReference>
<dbReference type="GO" id="GO:0008270">
    <property type="term" value="F:zinc ion binding"/>
    <property type="evidence" value="ECO:0007669"/>
    <property type="project" value="InterPro"/>
</dbReference>
<dbReference type="PROSITE" id="PS50048">
    <property type="entry name" value="ZN2_CY6_FUNGAL_2"/>
    <property type="match status" value="1"/>
</dbReference>
<proteinExistence type="predicted"/>
<dbReference type="HOGENOM" id="CLU_010170_3_0_1"/>
<dbReference type="CDD" id="cd12148">
    <property type="entry name" value="fungal_TF_MHR"/>
    <property type="match status" value="1"/>
</dbReference>
<dbReference type="InterPro" id="IPR036864">
    <property type="entry name" value="Zn2-C6_fun-type_DNA-bd_sf"/>
</dbReference>
<keyword evidence="1" id="KW-0479">Metal-binding</keyword>
<evidence type="ECO:0000259" key="6">
    <source>
        <dbReference type="PROSITE" id="PS50048"/>
    </source>
</evidence>
<reference evidence="7 8" key="1">
    <citation type="submission" date="2014-04" db="EMBL/GenBank/DDBJ databases">
        <authorList>
            <consortium name="DOE Joint Genome Institute"/>
            <person name="Kuo A."/>
            <person name="Martino E."/>
            <person name="Perotto S."/>
            <person name="Kohler A."/>
            <person name="Nagy L.G."/>
            <person name="Floudas D."/>
            <person name="Copeland A."/>
            <person name="Barry K.W."/>
            <person name="Cichocki N."/>
            <person name="Veneault-Fourrey C."/>
            <person name="LaButti K."/>
            <person name="Lindquist E.A."/>
            <person name="Lipzen A."/>
            <person name="Lundell T."/>
            <person name="Morin E."/>
            <person name="Murat C."/>
            <person name="Sun H."/>
            <person name="Tunlid A."/>
            <person name="Henrissat B."/>
            <person name="Grigoriev I.V."/>
            <person name="Hibbett D.S."/>
            <person name="Martin F."/>
            <person name="Nordberg H.P."/>
            <person name="Cantor M.N."/>
            <person name="Hua S.X."/>
        </authorList>
    </citation>
    <scope>NUCLEOTIDE SEQUENCE [LARGE SCALE GENOMIC DNA]</scope>
    <source>
        <strain evidence="7 8">Zn</strain>
    </source>
</reference>
<reference evidence="8" key="2">
    <citation type="submission" date="2015-01" db="EMBL/GenBank/DDBJ databases">
        <title>Evolutionary Origins and Diversification of the Mycorrhizal Mutualists.</title>
        <authorList>
            <consortium name="DOE Joint Genome Institute"/>
            <consortium name="Mycorrhizal Genomics Consortium"/>
            <person name="Kohler A."/>
            <person name="Kuo A."/>
            <person name="Nagy L.G."/>
            <person name="Floudas D."/>
            <person name="Copeland A."/>
            <person name="Barry K.W."/>
            <person name="Cichocki N."/>
            <person name="Veneault-Fourrey C."/>
            <person name="LaButti K."/>
            <person name="Lindquist E.A."/>
            <person name="Lipzen A."/>
            <person name="Lundell T."/>
            <person name="Morin E."/>
            <person name="Murat C."/>
            <person name="Riley R."/>
            <person name="Ohm R."/>
            <person name="Sun H."/>
            <person name="Tunlid A."/>
            <person name="Henrissat B."/>
            <person name="Grigoriev I.V."/>
            <person name="Hibbett D.S."/>
            <person name="Martin F."/>
        </authorList>
    </citation>
    <scope>NUCLEOTIDE SEQUENCE [LARGE SCALE GENOMIC DNA]</scope>
    <source>
        <strain evidence="8">Zn</strain>
    </source>
</reference>
<evidence type="ECO:0000256" key="2">
    <source>
        <dbReference type="ARBA" id="ARBA00023015"/>
    </source>
</evidence>
<dbReference type="GO" id="GO:0000435">
    <property type="term" value="P:positive regulation of transcription from RNA polymerase II promoter by galactose"/>
    <property type="evidence" value="ECO:0007669"/>
    <property type="project" value="TreeGrafter"/>
</dbReference>
<gene>
    <name evidence="7" type="ORF">OIDMADRAFT_136014</name>
</gene>
<keyword evidence="3" id="KW-0804">Transcription</keyword>
<feature type="region of interest" description="Disordered" evidence="5">
    <location>
        <begin position="48"/>
        <end position="94"/>
    </location>
</feature>
<dbReference type="STRING" id="913774.A0A0C3GDS6"/>
<dbReference type="PANTHER" id="PTHR47424:SF9">
    <property type="entry name" value="TAH-2"/>
    <property type="match status" value="1"/>
</dbReference>
<dbReference type="EMBL" id="KN832890">
    <property type="protein sequence ID" value="KIM94310.1"/>
    <property type="molecule type" value="Genomic_DNA"/>
</dbReference>
<dbReference type="InterPro" id="IPR007219">
    <property type="entry name" value="XnlR_reg_dom"/>
</dbReference>
<dbReference type="InterPro" id="IPR051127">
    <property type="entry name" value="Fungal_SecMet_Regulators"/>
</dbReference>
<dbReference type="SUPFAM" id="SSF57701">
    <property type="entry name" value="Zn2/Cys6 DNA-binding domain"/>
    <property type="match status" value="1"/>
</dbReference>
<dbReference type="SMART" id="SM00906">
    <property type="entry name" value="Fungal_trans"/>
    <property type="match status" value="1"/>
</dbReference>
<dbReference type="Pfam" id="PF00172">
    <property type="entry name" value="Zn_clus"/>
    <property type="match status" value="1"/>
</dbReference>
<keyword evidence="2" id="KW-0805">Transcription regulation</keyword>
<dbReference type="GO" id="GO:0006351">
    <property type="term" value="P:DNA-templated transcription"/>
    <property type="evidence" value="ECO:0007669"/>
    <property type="project" value="InterPro"/>
</dbReference>